<name>A0A1Q3DY34_LENED</name>
<accession>A0A1Q3DY34</accession>
<evidence type="ECO:0000313" key="2">
    <source>
        <dbReference type="Proteomes" id="UP000188533"/>
    </source>
</evidence>
<gene>
    <name evidence="1" type="ORF">LENED_001408</name>
</gene>
<dbReference type="EMBL" id="BDGU01000021">
    <property type="protein sequence ID" value="GAV99922.1"/>
    <property type="molecule type" value="Genomic_DNA"/>
</dbReference>
<keyword evidence="2" id="KW-1185">Reference proteome</keyword>
<proteinExistence type="predicted"/>
<sequence>MRHVLKFLPSLSTLELVRILQCREFNNNLSSTSIILTDRLVVYLGLSNFQCLQENSFEASILVTALLKWKLYLSNLCSNRT</sequence>
<protein>
    <submittedName>
        <fullName evidence="1">Uncharacterized protein</fullName>
    </submittedName>
</protein>
<reference evidence="1 2" key="2">
    <citation type="submission" date="2017-02" db="EMBL/GenBank/DDBJ databases">
        <title>A genome survey and senescence transcriptome analysis in Lentinula edodes.</title>
        <authorList>
            <person name="Sakamoto Y."/>
            <person name="Nakade K."/>
            <person name="Sato S."/>
            <person name="Yoshida Y."/>
            <person name="Miyazaki K."/>
            <person name="Natsume S."/>
            <person name="Konno N."/>
        </authorList>
    </citation>
    <scope>NUCLEOTIDE SEQUENCE [LARGE SCALE GENOMIC DNA]</scope>
    <source>
        <strain evidence="1 2">NBRC 111202</strain>
    </source>
</reference>
<dbReference type="AlphaFoldDB" id="A0A1Q3DY34"/>
<evidence type="ECO:0000313" key="1">
    <source>
        <dbReference type="EMBL" id="GAV99922.1"/>
    </source>
</evidence>
<reference evidence="1 2" key="1">
    <citation type="submission" date="2016-08" db="EMBL/GenBank/DDBJ databases">
        <authorList>
            <consortium name="Lentinula edodes genome sequencing consortium"/>
            <person name="Sakamoto Y."/>
            <person name="Nakade K."/>
            <person name="Sato S."/>
            <person name="Yoshida Y."/>
            <person name="Miyazaki K."/>
            <person name="Natsume S."/>
            <person name="Konno N."/>
        </authorList>
    </citation>
    <scope>NUCLEOTIDE SEQUENCE [LARGE SCALE GENOMIC DNA]</scope>
    <source>
        <strain evidence="1 2">NBRC 111202</strain>
    </source>
</reference>
<organism evidence="1 2">
    <name type="scientific">Lentinula edodes</name>
    <name type="common">Shiitake mushroom</name>
    <name type="synonym">Lentinus edodes</name>
    <dbReference type="NCBI Taxonomy" id="5353"/>
    <lineage>
        <taxon>Eukaryota</taxon>
        <taxon>Fungi</taxon>
        <taxon>Dikarya</taxon>
        <taxon>Basidiomycota</taxon>
        <taxon>Agaricomycotina</taxon>
        <taxon>Agaricomycetes</taxon>
        <taxon>Agaricomycetidae</taxon>
        <taxon>Agaricales</taxon>
        <taxon>Marasmiineae</taxon>
        <taxon>Omphalotaceae</taxon>
        <taxon>Lentinula</taxon>
    </lineage>
</organism>
<dbReference type="Proteomes" id="UP000188533">
    <property type="component" value="Unassembled WGS sequence"/>
</dbReference>
<comment type="caution">
    <text evidence="1">The sequence shown here is derived from an EMBL/GenBank/DDBJ whole genome shotgun (WGS) entry which is preliminary data.</text>
</comment>